<evidence type="ECO:0000313" key="2">
    <source>
        <dbReference type="EMBL" id="KAK1702627.1"/>
    </source>
</evidence>
<accession>A0AAD8U4E3</accession>
<proteinExistence type="predicted"/>
<dbReference type="AlphaFoldDB" id="A0AAD8U4E3"/>
<reference evidence="2" key="1">
    <citation type="submission" date="2021-12" db="EMBL/GenBank/DDBJ databases">
        <title>Comparative genomics, transcriptomics and evolutionary studies reveal genomic signatures of adaptation to plant cell wall in hemibiotrophic fungi.</title>
        <authorList>
            <consortium name="DOE Joint Genome Institute"/>
            <person name="Baroncelli R."/>
            <person name="Diaz J.F."/>
            <person name="Benocci T."/>
            <person name="Peng M."/>
            <person name="Battaglia E."/>
            <person name="Haridas S."/>
            <person name="Andreopoulos W."/>
            <person name="Labutti K."/>
            <person name="Pangilinan J."/>
            <person name="Floch G.L."/>
            <person name="Makela M.R."/>
            <person name="Henrissat B."/>
            <person name="Grigoriev I.V."/>
            <person name="Crouch J.A."/>
            <person name="De Vries R.P."/>
            <person name="Sukno S.A."/>
            <person name="Thon M.R."/>
        </authorList>
    </citation>
    <scope>NUCLEOTIDE SEQUENCE</scope>
    <source>
        <strain evidence="2">CBS 112980</strain>
    </source>
</reference>
<keyword evidence="3" id="KW-1185">Reference proteome</keyword>
<gene>
    <name evidence="2" type="ORF">BDZ83DRAFT_645232</name>
</gene>
<keyword evidence="1" id="KW-0732">Signal</keyword>
<protein>
    <submittedName>
        <fullName evidence="2">Uncharacterized protein</fullName>
    </submittedName>
</protein>
<comment type="caution">
    <text evidence="2">The sequence shown here is derived from an EMBL/GenBank/DDBJ whole genome shotgun (WGS) entry which is preliminary data.</text>
</comment>
<evidence type="ECO:0000256" key="1">
    <source>
        <dbReference type="SAM" id="SignalP"/>
    </source>
</evidence>
<dbReference type="Proteomes" id="UP001244207">
    <property type="component" value="Unassembled WGS sequence"/>
</dbReference>
<feature type="chain" id="PRO_5042260581" evidence="1">
    <location>
        <begin position="22"/>
        <end position="103"/>
    </location>
</feature>
<evidence type="ECO:0000313" key="3">
    <source>
        <dbReference type="Proteomes" id="UP001244207"/>
    </source>
</evidence>
<name>A0AAD8U4E3_GLOAC</name>
<organism evidence="2 3">
    <name type="scientific">Glomerella acutata</name>
    <name type="common">Colletotrichum acutatum</name>
    <dbReference type="NCBI Taxonomy" id="27357"/>
    <lineage>
        <taxon>Eukaryota</taxon>
        <taxon>Fungi</taxon>
        <taxon>Dikarya</taxon>
        <taxon>Ascomycota</taxon>
        <taxon>Pezizomycotina</taxon>
        <taxon>Sordariomycetes</taxon>
        <taxon>Hypocreomycetidae</taxon>
        <taxon>Glomerellales</taxon>
        <taxon>Glomerellaceae</taxon>
        <taxon>Colletotrichum</taxon>
        <taxon>Colletotrichum acutatum species complex</taxon>
    </lineage>
</organism>
<dbReference type="GeneID" id="85393725"/>
<dbReference type="RefSeq" id="XP_060357167.1">
    <property type="nucleotide sequence ID" value="XM_060509826.1"/>
</dbReference>
<dbReference type="EMBL" id="JAHMHS010000304">
    <property type="protein sequence ID" value="KAK1702627.1"/>
    <property type="molecule type" value="Genomic_DNA"/>
</dbReference>
<sequence>MYTRIERLCVIVASILGSVFALRIDPASAQNVTKRLGDGGRETDLLKNVILFTNISKANNASMVAKIGKPGFIYRRPYEYIMSQRVPWELGKQPASSKQNHRR</sequence>
<feature type="signal peptide" evidence="1">
    <location>
        <begin position="1"/>
        <end position="21"/>
    </location>
</feature>